<keyword evidence="3" id="KW-1185">Reference proteome</keyword>
<feature type="region of interest" description="Disordered" evidence="1">
    <location>
        <begin position="119"/>
        <end position="149"/>
    </location>
</feature>
<dbReference type="Proteomes" id="UP000269721">
    <property type="component" value="Unassembled WGS sequence"/>
</dbReference>
<organism evidence="2 3">
    <name type="scientific">Blyttiomyces helicus</name>
    <dbReference type="NCBI Taxonomy" id="388810"/>
    <lineage>
        <taxon>Eukaryota</taxon>
        <taxon>Fungi</taxon>
        <taxon>Fungi incertae sedis</taxon>
        <taxon>Chytridiomycota</taxon>
        <taxon>Chytridiomycota incertae sedis</taxon>
        <taxon>Chytridiomycetes</taxon>
        <taxon>Chytridiomycetes incertae sedis</taxon>
        <taxon>Blyttiomyces</taxon>
    </lineage>
</organism>
<proteinExistence type="predicted"/>
<dbReference type="EMBL" id="KZ998007">
    <property type="protein sequence ID" value="RKO86666.1"/>
    <property type="molecule type" value="Genomic_DNA"/>
</dbReference>
<name>A0A4P9W902_9FUNG</name>
<feature type="compositionally biased region" description="Low complexity" evidence="1">
    <location>
        <begin position="363"/>
        <end position="380"/>
    </location>
</feature>
<feature type="region of interest" description="Disordered" evidence="1">
    <location>
        <begin position="262"/>
        <end position="285"/>
    </location>
</feature>
<evidence type="ECO:0000313" key="2">
    <source>
        <dbReference type="EMBL" id="RKO86666.1"/>
    </source>
</evidence>
<protein>
    <recommendedName>
        <fullName evidence="4">F-box domain-containing protein</fullName>
    </recommendedName>
</protein>
<dbReference type="AlphaFoldDB" id="A0A4P9W902"/>
<reference evidence="3" key="1">
    <citation type="journal article" date="2018" name="Nat. Microbiol.">
        <title>Leveraging single-cell genomics to expand the fungal tree of life.</title>
        <authorList>
            <person name="Ahrendt S.R."/>
            <person name="Quandt C.A."/>
            <person name="Ciobanu D."/>
            <person name="Clum A."/>
            <person name="Salamov A."/>
            <person name="Andreopoulos B."/>
            <person name="Cheng J.F."/>
            <person name="Woyke T."/>
            <person name="Pelin A."/>
            <person name="Henrissat B."/>
            <person name="Reynolds N.K."/>
            <person name="Benny G.L."/>
            <person name="Smith M.E."/>
            <person name="James T.Y."/>
            <person name="Grigoriev I.V."/>
        </authorList>
    </citation>
    <scope>NUCLEOTIDE SEQUENCE [LARGE SCALE GENOMIC DNA]</scope>
</reference>
<accession>A0A4P9W902</accession>
<evidence type="ECO:0000256" key="1">
    <source>
        <dbReference type="SAM" id="MobiDB-lite"/>
    </source>
</evidence>
<feature type="region of interest" description="Disordered" evidence="1">
    <location>
        <begin position="330"/>
        <end position="380"/>
    </location>
</feature>
<evidence type="ECO:0008006" key="4">
    <source>
        <dbReference type="Google" id="ProtNLM"/>
    </source>
</evidence>
<evidence type="ECO:0000313" key="3">
    <source>
        <dbReference type="Proteomes" id="UP000269721"/>
    </source>
</evidence>
<sequence>MLSERLSRKYLCLLLKRWQDGRFGIGDDSPTGGHDALTRLAGNAFASSAPTSSISAPASSTSARSSLLLCAAPAALLTLSFVVGPAKRRLEQVPPIDVIASFLTECPYLVAIQSPQPVSRTHERGRQSGVHAYDSAGVPQSRISPRRARLSRSPSHVGWAVVVELCLPVSDWDVPVPAAAALPNLRNLQLLDLCGEDAPQKDFFSRLVRLAPPLRSVSLSSSAPHTSLASLLETFPGIIHLELVVGPGRSLQSPIWPTLRLSTSDPAPSRARIAPQIPRPGGGRGQFHRCITIQPVFFATTFPGVKIRMCKQWSNLTGHELGVIDLRAERDGETLGRDDNDDDDDESRPPSHPPKSAQLCSHSKPAQPSSARPRSASTDRPSIWGAIPTLLVAVPVLLSRSAQPSHVSPLKVMLRRFADGTASGVVVQKSRQTDPAFLLQFLPDLVPTINPRLIDWIRLKWIRPGTPSGSSEYHPHCNPHKDSARLVRAKCMASASILPRH</sequence>
<gene>
    <name evidence="2" type="ORF">BDK51DRAFT_38110</name>
</gene>